<dbReference type="AlphaFoldDB" id="A0A9P1DWB8"/>
<feature type="region of interest" description="Disordered" evidence="1">
    <location>
        <begin position="852"/>
        <end position="883"/>
    </location>
</feature>
<keyword evidence="4" id="KW-0378">Hydrolase</keyword>
<organism evidence="2">
    <name type="scientific">Cladocopium goreaui</name>
    <dbReference type="NCBI Taxonomy" id="2562237"/>
    <lineage>
        <taxon>Eukaryota</taxon>
        <taxon>Sar</taxon>
        <taxon>Alveolata</taxon>
        <taxon>Dinophyceae</taxon>
        <taxon>Suessiales</taxon>
        <taxon>Symbiodiniaceae</taxon>
        <taxon>Cladocopium</taxon>
    </lineage>
</organism>
<proteinExistence type="predicted"/>
<keyword evidence="5" id="KW-1185">Reference proteome</keyword>
<keyword evidence="4" id="KW-0067">ATP-binding</keyword>
<reference evidence="3" key="2">
    <citation type="submission" date="2024-04" db="EMBL/GenBank/DDBJ databases">
        <authorList>
            <person name="Chen Y."/>
            <person name="Shah S."/>
            <person name="Dougan E. K."/>
            <person name="Thang M."/>
            <person name="Chan C."/>
        </authorList>
    </citation>
    <scope>NUCLEOTIDE SEQUENCE [LARGE SCALE GENOMIC DNA]</scope>
</reference>
<dbReference type="EMBL" id="CAMXCT010006613">
    <property type="protein sequence ID" value="CAI4016984.1"/>
    <property type="molecule type" value="Genomic_DNA"/>
</dbReference>
<dbReference type="EMBL" id="CAMXCT020006613">
    <property type="protein sequence ID" value="CAL1170359.1"/>
    <property type="molecule type" value="Genomic_DNA"/>
</dbReference>
<evidence type="ECO:0000313" key="3">
    <source>
        <dbReference type="EMBL" id="CAL1170359.1"/>
    </source>
</evidence>
<protein>
    <submittedName>
        <fullName evidence="4">Helicase ATP-binding domain-containing protein</fullName>
    </submittedName>
</protein>
<dbReference type="GO" id="GO:0004386">
    <property type="term" value="F:helicase activity"/>
    <property type="evidence" value="ECO:0007669"/>
    <property type="project" value="UniProtKB-KW"/>
</dbReference>
<keyword evidence="4" id="KW-0347">Helicase</keyword>
<dbReference type="SUPFAM" id="SSF52540">
    <property type="entry name" value="P-loop containing nucleoside triphosphate hydrolases"/>
    <property type="match status" value="1"/>
</dbReference>
<dbReference type="Proteomes" id="UP001152797">
    <property type="component" value="Unassembled WGS sequence"/>
</dbReference>
<evidence type="ECO:0000313" key="4">
    <source>
        <dbReference type="EMBL" id="CAL4804296.1"/>
    </source>
</evidence>
<gene>
    <name evidence="2" type="ORF">C1SCF055_LOCUS41664</name>
</gene>
<name>A0A9P1DWB8_9DINO</name>
<dbReference type="Gene3D" id="3.40.50.300">
    <property type="entry name" value="P-loop containing nucleotide triphosphate hydrolases"/>
    <property type="match status" value="1"/>
</dbReference>
<evidence type="ECO:0000313" key="5">
    <source>
        <dbReference type="Proteomes" id="UP001152797"/>
    </source>
</evidence>
<comment type="caution">
    <text evidence="2">The sequence shown here is derived from an EMBL/GenBank/DDBJ whole genome shotgun (WGS) entry which is preliminary data.</text>
</comment>
<dbReference type="InterPro" id="IPR027417">
    <property type="entry name" value="P-loop_NTPase"/>
</dbReference>
<accession>A0A9P1DWB8</accession>
<evidence type="ECO:0000313" key="2">
    <source>
        <dbReference type="EMBL" id="CAI4016984.1"/>
    </source>
</evidence>
<reference evidence="2" key="1">
    <citation type="submission" date="2022-10" db="EMBL/GenBank/DDBJ databases">
        <authorList>
            <person name="Chen Y."/>
            <person name="Dougan E. K."/>
            <person name="Chan C."/>
            <person name="Rhodes N."/>
            <person name="Thang M."/>
        </authorList>
    </citation>
    <scope>NUCLEOTIDE SEQUENCE</scope>
</reference>
<dbReference type="EMBL" id="CAMXCT030006613">
    <property type="protein sequence ID" value="CAL4804296.1"/>
    <property type="molecule type" value="Genomic_DNA"/>
</dbReference>
<sequence>MMRFALDRCLDARLSSRFCVKLSVKGDSYIRKKTSVQASKLQLSRITRKDALRQALRRCEESCLAALAKRRQTQVQRLKADGSSDEGAGWEVSDIECHSGEEALEKEAPLKVTPQLLADLGVEPTKEELDMDQWYPSHLWDENSNLLPGHRGFNQRATKVLRRAEVCQPPVPQQSSASCRPLQPHQEIVRLLVHPKSPVQRLLVDHPTGSGKTREMICVLENFFYDQRPKIAIFPKAAICRNFYTELLRWPNRYRDYFSCLRPREASLAAGAHEMRREMWDLTRLPEKTVRELIRSLREVLEMKGQSFRGFMRKSFRDLFKAQHPGEPMPLAPLIAISYASAGGSYVAMNNGQPVSAVMKIAWHGARPGCAGAGSAPRSHNVLDHKILLLDEAHQLLHPGRYFWQLQQLRRQLAAAQGSVVVGFSGTLALDQPEEGRQLLEIVKGGAETVLCDEGFLSSFPTRPREFFAEALPKGVPDELSEQIQEKLVHRISLSGESLNSYDLKIEKGVDGKRLAAYCNVCSFVSSFHDGAGGSKNRILACPEECCPKLWAVAQAVANSQKKALVMTSRACGYLVMLALLRQMAEKSTKSKSAVPFQVATMEELAEFNHVSNATGQVFRVLVANASDCAEGISFLAVRHVHLTEVPLSQGRFLQICGRALRMFGHESLPKDEQTVTYHLYVATLPSWMSSSLASWAFRAQPRRRYKSGRAAEFGAREMLAKLEAKGIRSLEDLRMRASGFEQAQSIDENLMKWLSEQDILPNEEKCQTVAMQRAVGNGSATLLVETSDELALRRLAESERRMGLGELRQIAVDAQILQNLSGYQSCGQVQHIPRRRLRCKTPVAGMLSVPHGSISPPCAASRSAAKESNQSKGKRARTSVQA</sequence>
<dbReference type="CDD" id="cd18785">
    <property type="entry name" value="SF2_C"/>
    <property type="match status" value="1"/>
</dbReference>
<keyword evidence="4" id="KW-0547">Nucleotide-binding</keyword>
<dbReference type="GO" id="GO:0005524">
    <property type="term" value="F:ATP binding"/>
    <property type="evidence" value="ECO:0007669"/>
    <property type="project" value="UniProtKB-KW"/>
</dbReference>
<dbReference type="OrthoDB" id="425112at2759"/>
<feature type="compositionally biased region" description="Basic residues" evidence="1">
    <location>
        <begin position="873"/>
        <end position="883"/>
    </location>
</feature>
<evidence type="ECO:0000256" key="1">
    <source>
        <dbReference type="SAM" id="MobiDB-lite"/>
    </source>
</evidence>